<feature type="chain" id="PRO_5043750316" description="Peptidoglycan-binding protein, CsiV" evidence="2">
    <location>
        <begin position="24"/>
        <end position="191"/>
    </location>
</feature>
<dbReference type="EMBL" id="CP121196">
    <property type="protein sequence ID" value="XBH18996.1"/>
    <property type="molecule type" value="Genomic_DNA"/>
</dbReference>
<organism evidence="3">
    <name type="scientific">Telmatobacter sp. DSM 110680</name>
    <dbReference type="NCBI Taxonomy" id="3036704"/>
    <lineage>
        <taxon>Bacteria</taxon>
        <taxon>Pseudomonadati</taxon>
        <taxon>Acidobacteriota</taxon>
        <taxon>Terriglobia</taxon>
        <taxon>Terriglobales</taxon>
        <taxon>Acidobacteriaceae</taxon>
        <taxon>Telmatobacter</taxon>
    </lineage>
</organism>
<reference evidence="3" key="1">
    <citation type="submission" date="2023-03" db="EMBL/GenBank/DDBJ databases">
        <title>Edaphobacter sp.</title>
        <authorList>
            <person name="Huber K.J."/>
            <person name="Papendorf J."/>
            <person name="Pilke C."/>
            <person name="Bunk B."/>
            <person name="Sproeer C."/>
            <person name="Pester M."/>
        </authorList>
    </citation>
    <scope>NUCLEOTIDE SEQUENCE</scope>
    <source>
        <strain evidence="3">DSM 110680</strain>
    </source>
</reference>
<feature type="compositionally biased region" description="Polar residues" evidence="1">
    <location>
        <begin position="58"/>
        <end position="70"/>
    </location>
</feature>
<evidence type="ECO:0000256" key="2">
    <source>
        <dbReference type="SAM" id="SignalP"/>
    </source>
</evidence>
<evidence type="ECO:0000256" key="1">
    <source>
        <dbReference type="SAM" id="MobiDB-lite"/>
    </source>
</evidence>
<feature type="signal peptide" evidence="2">
    <location>
        <begin position="1"/>
        <end position="23"/>
    </location>
</feature>
<feature type="region of interest" description="Disordered" evidence="1">
    <location>
        <begin position="56"/>
        <end position="79"/>
    </location>
</feature>
<sequence>MRKLALICCLVFLTMSLGQRSFAQESTPAPEPTKAPQAPAHFYHLDFVVQELGADGKPTNSRSYTATVSTDSHDHGTSIRTGSKIPIATGSSSSSSVQALVNTQWQYVDVGVNIDVRNTRELGRQLSLDLIADVTSVGATNDSALHQPVIRQNKWQASVLIPVSKATVVFTSDSLDNKGSMQVVATATPLQ</sequence>
<accession>A0AAU7DNU4</accession>
<evidence type="ECO:0008006" key="4">
    <source>
        <dbReference type="Google" id="ProtNLM"/>
    </source>
</evidence>
<dbReference type="AlphaFoldDB" id="A0AAU7DNU4"/>
<protein>
    <recommendedName>
        <fullName evidence="4">Peptidoglycan-binding protein, CsiV</fullName>
    </recommendedName>
</protein>
<gene>
    <name evidence="3" type="ORF">P8935_06685</name>
</gene>
<evidence type="ECO:0000313" key="3">
    <source>
        <dbReference type="EMBL" id="XBH18996.1"/>
    </source>
</evidence>
<keyword evidence="2" id="KW-0732">Signal</keyword>
<name>A0AAU7DNU4_9BACT</name>
<dbReference type="RefSeq" id="WP_348264212.1">
    <property type="nucleotide sequence ID" value="NZ_CP121196.1"/>
</dbReference>
<proteinExistence type="predicted"/>